<gene>
    <name evidence="1" type="ORF">B4127_1791</name>
    <name evidence="2" type="ORF">FO508_03375</name>
</gene>
<comment type="caution">
    <text evidence="2">The sequence shown here is derived from an EMBL/GenBank/DDBJ whole genome shotgun (WGS) entry which is preliminary data.</text>
</comment>
<protein>
    <submittedName>
        <fullName evidence="2">DUF2292 domain-containing protein</fullName>
    </submittedName>
</protein>
<reference evidence="2" key="2">
    <citation type="submission" date="2019-07" db="EMBL/GenBank/DDBJ databases">
        <title>Phylogenomic Reclassification of ATCC Bacillus Strains and Various Taxa within the Genus Bacillus.</title>
        <authorList>
            <person name="Riojas M.A."/>
            <person name="Frank A.M."/>
            <person name="Fenn S.L."/>
            <person name="King S."/>
            <person name="Brower S."/>
            <person name="Hazbon M.H."/>
        </authorList>
    </citation>
    <scope>NUCLEOTIDE SEQUENCE</scope>
    <source>
        <strain evidence="2">ATCC 27142</strain>
    </source>
</reference>
<proteinExistence type="predicted"/>
<dbReference type="EMBL" id="VKQA01000001">
    <property type="protein sequence ID" value="MDR4249388.1"/>
    <property type="molecule type" value="Genomic_DNA"/>
</dbReference>
<dbReference type="EMBL" id="JXCL01000040">
    <property type="protein sequence ID" value="KIL12460.1"/>
    <property type="molecule type" value="Genomic_DNA"/>
</dbReference>
<reference evidence="1 3" key="1">
    <citation type="submission" date="2014-12" db="EMBL/GenBank/DDBJ databases">
        <title>Draft Genome Sequences of Five Spore-Forming Food Isolates of Bacillus pumilus.</title>
        <authorList>
            <person name="de Jong A."/>
            <person name="van Heel A.J."/>
            <person name="Montalban-Lopez M."/>
            <person name="Krawczyk A.O."/>
            <person name="Berendsen E.M."/>
            <person name="Wells-Bennik M."/>
            <person name="Kuipers O.P."/>
        </authorList>
    </citation>
    <scope>NUCLEOTIDE SEQUENCE [LARGE SCALE GENOMIC DNA]</scope>
    <source>
        <strain evidence="1 3">B4127</strain>
    </source>
</reference>
<evidence type="ECO:0000313" key="2">
    <source>
        <dbReference type="EMBL" id="MDR4249388.1"/>
    </source>
</evidence>
<evidence type="ECO:0000313" key="3">
    <source>
        <dbReference type="Proteomes" id="UP000031978"/>
    </source>
</evidence>
<name>A0AAE3WK42_BACPU</name>
<accession>A0AAE3WK42</accession>
<organism evidence="2 4">
    <name type="scientific">Bacillus pumilus</name>
    <name type="common">Bacillus mesentericus</name>
    <dbReference type="NCBI Taxonomy" id="1408"/>
    <lineage>
        <taxon>Bacteria</taxon>
        <taxon>Bacillati</taxon>
        <taxon>Bacillota</taxon>
        <taxon>Bacilli</taxon>
        <taxon>Bacillales</taxon>
        <taxon>Bacillaceae</taxon>
        <taxon>Bacillus</taxon>
    </lineage>
</organism>
<evidence type="ECO:0000313" key="1">
    <source>
        <dbReference type="EMBL" id="KIL12460.1"/>
    </source>
</evidence>
<sequence length="45" mass="5266">MKQKQDEDLIEAYAETDWGYEFSLVTLIVQDGQVIQVAEDRKKFS</sequence>
<evidence type="ECO:0000313" key="4">
    <source>
        <dbReference type="Proteomes" id="UP001182042"/>
    </source>
</evidence>
<dbReference type="AlphaFoldDB" id="A0AAE3WK42"/>
<dbReference type="Proteomes" id="UP001182042">
    <property type="component" value="Unassembled WGS sequence"/>
</dbReference>
<dbReference type="Proteomes" id="UP000031978">
    <property type="component" value="Unassembled WGS sequence"/>
</dbReference>
<dbReference type="RefSeq" id="WP_113754944.1">
    <property type="nucleotide sequence ID" value="NZ_CAXWAH010000022.1"/>
</dbReference>